<reference evidence="1 2" key="1">
    <citation type="journal article" date="2022" name="bioRxiv">
        <title>The genome of the oomycete Peronosclerospora sorghi, a cosmopolitan pathogen of maize and sorghum, is inflated with dispersed pseudogenes.</title>
        <authorList>
            <person name="Fletcher K."/>
            <person name="Martin F."/>
            <person name="Isakeit T."/>
            <person name="Cavanaugh K."/>
            <person name="Magill C."/>
            <person name="Michelmore R."/>
        </authorList>
    </citation>
    <scope>NUCLEOTIDE SEQUENCE [LARGE SCALE GENOMIC DNA]</scope>
    <source>
        <strain evidence="1">P6</strain>
    </source>
</reference>
<dbReference type="Proteomes" id="UP001163321">
    <property type="component" value="Chromosome 5"/>
</dbReference>
<comment type="caution">
    <text evidence="1">The sequence shown here is derived from an EMBL/GenBank/DDBJ whole genome shotgun (WGS) entry which is preliminary data.</text>
</comment>
<keyword evidence="2" id="KW-1185">Reference proteome</keyword>
<proteinExistence type="predicted"/>
<sequence>MSYLLVKEVKVVIVALEGLENILRVGEMQMTNDINDIATMIDEADGVTKIQALQYHANEGGIKCLYERALYLLLHGLMVNMMQTFT</sequence>
<gene>
    <name evidence="1" type="ORF">PsorP6_009907</name>
</gene>
<organism evidence="1 2">
    <name type="scientific">Peronosclerospora sorghi</name>
    <dbReference type="NCBI Taxonomy" id="230839"/>
    <lineage>
        <taxon>Eukaryota</taxon>
        <taxon>Sar</taxon>
        <taxon>Stramenopiles</taxon>
        <taxon>Oomycota</taxon>
        <taxon>Peronosporomycetes</taxon>
        <taxon>Peronosporales</taxon>
        <taxon>Peronosporaceae</taxon>
        <taxon>Peronosclerospora</taxon>
    </lineage>
</organism>
<evidence type="ECO:0000313" key="1">
    <source>
        <dbReference type="EMBL" id="KAI9912205.1"/>
    </source>
</evidence>
<evidence type="ECO:0000313" key="2">
    <source>
        <dbReference type="Proteomes" id="UP001163321"/>
    </source>
</evidence>
<name>A0ACC0W062_9STRA</name>
<accession>A0ACC0W062</accession>
<dbReference type="EMBL" id="CM047584">
    <property type="protein sequence ID" value="KAI9912205.1"/>
    <property type="molecule type" value="Genomic_DNA"/>
</dbReference>
<protein>
    <submittedName>
        <fullName evidence="1">Uncharacterized protein</fullName>
    </submittedName>
</protein>